<dbReference type="Proteomes" id="UP001443914">
    <property type="component" value="Unassembled WGS sequence"/>
</dbReference>
<evidence type="ECO:0000256" key="1">
    <source>
        <dbReference type="SAM" id="Phobius"/>
    </source>
</evidence>
<organism evidence="2 3">
    <name type="scientific">Saponaria officinalis</name>
    <name type="common">Common soapwort</name>
    <name type="synonym">Lychnis saponaria</name>
    <dbReference type="NCBI Taxonomy" id="3572"/>
    <lineage>
        <taxon>Eukaryota</taxon>
        <taxon>Viridiplantae</taxon>
        <taxon>Streptophyta</taxon>
        <taxon>Embryophyta</taxon>
        <taxon>Tracheophyta</taxon>
        <taxon>Spermatophyta</taxon>
        <taxon>Magnoliopsida</taxon>
        <taxon>eudicotyledons</taxon>
        <taxon>Gunneridae</taxon>
        <taxon>Pentapetalae</taxon>
        <taxon>Caryophyllales</taxon>
        <taxon>Caryophyllaceae</taxon>
        <taxon>Caryophylleae</taxon>
        <taxon>Saponaria</taxon>
    </lineage>
</organism>
<reference evidence="2" key="1">
    <citation type="submission" date="2024-03" db="EMBL/GenBank/DDBJ databases">
        <title>WGS assembly of Saponaria officinalis var. Norfolk2.</title>
        <authorList>
            <person name="Jenkins J."/>
            <person name="Shu S."/>
            <person name="Grimwood J."/>
            <person name="Barry K."/>
            <person name="Goodstein D."/>
            <person name="Schmutz J."/>
            <person name="Leebens-Mack J."/>
            <person name="Osbourn A."/>
        </authorList>
    </citation>
    <scope>NUCLEOTIDE SEQUENCE [LARGE SCALE GENOMIC DNA]</scope>
    <source>
        <strain evidence="2">JIC</strain>
    </source>
</reference>
<feature type="transmembrane region" description="Helical" evidence="1">
    <location>
        <begin position="26"/>
        <end position="47"/>
    </location>
</feature>
<keyword evidence="1" id="KW-0812">Transmembrane</keyword>
<comment type="caution">
    <text evidence="2">The sequence shown here is derived from an EMBL/GenBank/DDBJ whole genome shotgun (WGS) entry which is preliminary data.</text>
</comment>
<accession>A0AAW1HZZ9</accession>
<evidence type="ECO:0000313" key="2">
    <source>
        <dbReference type="EMBL" id="KAK9682697.1"/>
    </source>
</evidence>
<dbReference type="AlphaFoldDB" id="A0AAW1HZZ9"/>
<dbReference type="EMBL" id="JBDFQZ010000010">
    <property type="protein sequence ID" value="KAK9682697.1"/>
    <property type="molecule type" value="Genomic_DNA"/>
</dbReference>
<proteinExistence type="predicted"/>
<evidence type="ECO:0000313" key="3">
    <source>
        <dbReference type="Proteomes" id="UP001443914"/>
    </source>
</evidence>
<keyword evidence="1" id="KW-0472">Membrane</keyword>
<protein>
    <submittedName>
        <fullName evidence="2">Uncharacterized protein</fullName>
    </submittedName>
</protein>
<keyword evidence="3" id="KW-1185">Reference proteome</keyword>
<sequence>MWKKATISSMKVEGARKDQKPMTMEIMPFLQILILQLVFLHLILIILKGGMLLKSKKGKQKVTESSHNSEFTEEYRAMRIVREKELELSERKIKEMGRFNKERDEVEKHKSYATILNTLLAKTHLTPAQEAMIEDLTEKVMGKTF</sequence>
<name>A0AAW1HZZ9_SAPOF</name>
<keyword evidence="1" id="KW-1133">Transmembrane helix</keyword>
<gene>
    <name evidence="2" type="ORF">RND81_10G090000</name>
</gene>